<proteinExistence type="predicted"/>
<evidence type="ECO:0000256" key="1">
    <source>
        <dbReference type="SAM" id="MobiDB-lite"/>
    </source>
</evidence>
<comment type="caution">
    <text evidence="2">The sequence shown here is derived from an EMBL/GenBank/DDBJ whole genome shotgun (WGS) entry which is preliminary data.</text>
</comment>
<name>A0A9Q0BL35_9MUSC</name>
<gene>
    <name evidence="2" type="ORF">M5D96_010773</name>
</gene>
<dbReference type="Proteomes" id="UP001059596">
    <property type="component" value="Unassembled WGS sequence"/>
</dbReference>
<protein>
    <submittedName>
        <fullName evidence="2">Uncharacterized protein</fullName>
    </submittedName>
</protein>
<accession>A0A9Q0BL35</accession>
<feature type="region of interest" description="Disordered" evidence="1">
    <location>
        <begin position="1"/>
        <end position="21"/>
    </location>
</feature>
<evidence type="ECO:0000313" key="2">
    <source>
        <dbReference type="EMBL" id="KAI8036467.1"/>
    </source>
</evidence>
<dbReference type="AlphaFoldDB" id="A0A9Q0BL35"/>
<feature type="compositionally biased region" description="Basic and acidic residues" evidence="1">
    <location>
        <begin position="75"/>
        <end position="85"/>
    </location>
</feature>
<organism evidence="2 3">
    <name type="scientific">Drosophila gunungcola</name>
    <name type="common">fruit fly</name>
    <dbReference type="NCBI Taxonomy" id="103775"/>
    <lineage>
        <taxon>Eukaryota</taxon>
        <taxon>Metazoa</taxon>
        <taxon>Ecdysozoa</taxon>
        <taxon>Arthropoda</taxon>
        <taxon>Hexapoda</taxon>
        <taxon>Insecta</taxon>
        <taxon>Pterygota</taxon>
        <taxon>Neoptera</taxon>
        <taxon>Endopterygota</taxon>
        <taxon>Diptera</taxon>
        <taxon>Brachycera</taxon>
        <taxon>Muscomorpha</taxon>
        <taxon>Ephydroidea</taxon>
        <taxon>Drosophilidae</taxon>
        <taxon>Drosophila</taxon>
        <taxon>Sophophora</taxon>
    </lineage>
</organism>
<reference evidence="2" key="1">
    <citation type="journal article" date="2023" name="Genome Biol. Evol.">
        <title>Long-read-based Genome Assembly of Drosophila gunungcola Reveals Fewer Chemosensory Genes in Flower-breeding Species.</title>
        <authorList>
            <person name="Negi A."/>
            <person name="Liao B.Y."/>
            <person name="Yeh S.D."/>
        </authorList>
    </citation>
    <scope>NUCLEOTIDE SEQUENCE</scope>
    <source>
        <strain evidence="2">Sukarami</strain>
    </source>
</reference>
<feature type="non-terminal residue" evidence="2">
    <location>
        <position position="85"/>
    </location>
</feature>
<evidence type="ECO:0000313" key="3">
    <source>
        <dbReference type="Proteomes" id="UP001059596"/>
    </source>
</evidence>
<keyword evidence="3" id="KW-1185">Reference proteome</keyword>
<sequence length="85" mass="10066">MRQLKHVLPLKMNTGQREQSTKRLGGILQTFEKQLSTLEIEPPREIRSYHFPLHNIGHELRDRRNADMPPPEEDQTNKKEHSDLE</sequence>
<dbReference type="EMBL" id="JAMKOV010000019">
    <property type="protein sequence ID" value="KAI8036467.1"/>
    <property type="molecule type" value="Genomic_DNA"/>
</dbReference>
<feature type="compositionally biased region" description="Basic and acidic residues" evidence="1">
    <location>
        <begin position="56"/>
        <end position="66"/>
    </location>
</feature>
<feature type="region of interest" description="Disordered" evidence="1">
    <location>
        <begin position="49"/>
        <end position="85"/>
    </location>
</feature>